<protein>
    <submittedName>
        <fullName evidence="3">Replication initiator protein A</fullName>
    </submittedName>
</protein>
<evidence type="ECO:0000259" key="2">
    <source>
        <dbReference type="Pfam" id="PF06970"/>
    </source>
</evidence>
<dbReference type="InterPro" id="IPR010724">
    <property type="entry name" value="RepA_N"/>
</dbReference>
<evidence type="ECO:0000256" key="1">
    <source>
        <dbReference type="SAM" id="Phobius"/>
    </source>
</evidence>
<proteinExistence type="predicted"/>
<reference evidence="3" key="1">
    <citation type="submission" date="2022-07" db="EMBL/GenBank/DDBJ databases">
        <title>Enhanced cultured diversity of the mouse gut microbiota enables custom-made synthetic communities.</title>
        <authorList>
            <person name="Afrizal A."/>
        </authorList>
    </citation>
    <scope>NUCLEOTIDE SEQUENCE</scope>
    <source>
        <strain evidence="3">DSM 29482</strain>
    </source>
</reference>
<name>A0A9X2S4D5_9FIRM</name>
<feature type="transmembrane region" description="Helical" evidence="1">
    <location>
        <begin position="118"/>
        <end position="136"/>
    </location>
</feature>
<keyword evidence="4" id="KW-1185">Reference proteome</keyword>
<keyword evidence="1" id="KW-1133">Transmembrane helix</keyword>
<evidence type="ECO:0000313" key="4">
    <source>
        <dbReference type="Proteomes" id="UP001142078"/>
    </source>
</evidence>
<evidence type="ECO:0000313" key="3">
    <source>
        <dbReference type="EMBL" id="MCR2043363.1"/>
    </source>
</evidence>
<dbReference type="EMBL" id="JANJZL010000002">
    <property type="protein sequence ID" value="MCR2043363.1"/>
    <property type="molecule type" value="Genomic_DNA"/>
</dbReference>
<gene>
    <name evidence="3" type="ORF">NSA23_04440</name>
</gene>
<keyword evidence="1" id="KW-0812">Transmembrane</keyword>
<dbReference type="Pfam" id="PF06970">
    <property type="entry name" value="RepA_N"/>
    <property type="match status" value="1"/>
</dbReference>
<feature type="domain" description="Replication initiator A N-terminal" evidence="2">
    <location>
        <begin position="1"/>
        <end position="70"/>
    </location>
</feature>
<dbReference type="AlphaFoldDB" id="A0A9X2S4D5"/>
<dbReference type="Proteomes" id="UP001142078">
    <property type="component" value="Unassembled WGS sequence"/>
</dbReference>
<comment type="caution">
    <text evidence="3">The sequence shown here is derived from an EMBL/GenBank/DDBJ whole genome shotgun (WGS) entry which is preliminary data.</text>
</comment>
<keyword evidence="1" id="KW-0472">Membrane</keyword>
<sequence>MPKVLYTDPIFKNLSSDAKVLYGILLDRMELSIKNSWVDENNRVFIYFTIENIMEIMGGNKKSVKVLSELDTEKGIGLIEKQRQGQGKPTKIYVKNFIVDNLSEMSKGNFKKCRKDKVIILILIILKLVILIKSYLQEKKIID</sequence>
<organism evidence="3 4">
    <name type="scientific">Anaerosalibacter massiliensis</name>
    <dbReference type="NCBI Taxonomy" id="1347392"/>
    <lineage>
        <taxon>Bacteria</taxon>
        <taxon>Bacillati</taxon>
        <taxon>Bacillota</taxon>
        <taxon>Tissierellia</taxon>
        <taxon>Tissierellales</taxon>
        <taxon>Sporanaerobacteraceae</taxon>
        <taxon>Anaerosalibacter</taxon>
    </lineage>
</organism>
<accession>A0A9X2S4D5</accession>